<dbReference type="EMBL" id="JAEPRE010000064">
    <property type="protein sequence ID" value="KAG2233965.1"/>
    <property type="molecule type" value="Genomic_DNA"/>
</dbReference>
<evidence type="ECO:0000313" key="1">
    <source>
        <dbReference type="EMBL" id="KAG2233965.1"/>
    </source>
</evidence>
<accession>A0A8H7SPR7</accession>
<name>A0A8H7SPR7_9FUNG</name>
<keyword evidence="2" id="KW-1185">Reference proteome</keyword>
<sequence length="306" mass="35761">MFNEENSIQALEKFEALSDEHEVCYLTDPAIPVLVLKTRLYGNTFLFKEYFNEVKKLETKAQVLKFINEVYSIEPVFDDMYTLRTVSLSDVFGKVLQYSTYFNRKTLNAFSSFCGKNKLIFMTDGLSQKRSKDKVGSYIRYWDLYVLQDKYQVNVLNNILEYNEKYEGFLKTQKELGLEIIGYARKSFSDKNEENSTKLLRMMVEKLRSQSLVDKVFVSKTSAANQPFHKRDINQDNIEGTDGCTTEVILVVLDYAGLTTNVEDLKEFLRLPITYEVEIYETEMLLQDQNAIKKFDCRTRPIQRSL</sequence>
<dbReference type="AlphaFoldDB" id="A0A8H7SPR7"/>
<comment type="caution">
    <text evidence="1">The sequence shown here is derived from an EMBL/GenBank/DDBJ whole genome shotgun (WGS) entry which is preliminary data.</text>
</comment>
<protein>
    <submittedName>
        <fullName evidence="1">Uncharacterized protein</fullName>
    </submittedName>
</protein>
<reference evidence="1" key="1">
    <citation type="submission" date="2021-01" db="EMBL/GenBank/DDBJ databases">
        <title>Metabolic potential, ecology and presence of endohyphal bacteria is reflected in genomic diversity of Mucoromycotina.</title>
        <authorList>
            <person name="Muszewska A."/>
            <person name="Okrasinska A."/>
            <person name="Steczkiewicz K."/>
            <person name="Drgas O."/>
            <person name="Orlowska M."/>
            <person name="Perlinska-Lenart U."/>
            <person name="Aleksandrzak-Piekarczyk T."/>
            <person name="Szatraj K."/>
            <person name="Zielenkiewicz U."/>
            <person name="Pilsyk S."/>
            <person name="Malc E."/>
            <person name="Mieczkowski P."/>
            <person name="Kruszewska J.S."/>
            <person name="Biernat P."/>
            <person name="Pawlowska J."/>
        </authorList>
    </citation>
    <scope>NUCLEOTIDE SEQUENCE</scope>
    <source>
        <strain evidence="1">WA0000018081</strain>
    </source>
</reference>
<dbReference type="Proteomes" id="UP000613177">
    <property type="component" value="Unassembled WGS sequence"/>
</dbReference>
<organism evidence="1 2">
    <name type="scientific">Thamnidium elegans</name>
    <dbReference type="NCBI Taxonomy" id="101142"/>
    <lineage>
        <taxon>Eukaryota</taxon>
        <taxon>Fungi</taxon>
        <taxon>Fungi incertae sedis</taxon>
        <taxon>Mucoromycota</taxon>
        <taxon>Mucoromycotina</taxon>
        <taxon>Mucoromycetes</taxon>
        <taxon>Mucorales</taxon>
        <taxon>Mucorineae</taxon>
        <taxon>Mucoraceae</taxon>
        <taxon>Thamnidium</taxon>
    </lineage>
</organism>
<proteinExistence type="predicted"/>
<gene>
    <name evidence="1" type="ORF">INT48_006457</name>
</gene>
<evidence type="ECO:0000313" key="2">
    <source>
        <dbReference type="Proteomes" id="UP000613177"/>
    </source>
</evidence>